<dbReference type="AlphaFoldDB" id="A0A4R3K799"/>
<protein>
    <submittedName>
        <fullName evidence="4">Hydrogenase maturation factor</fullName>
    </submittedName>
</protein>
<dbReference type="PANTHER" id="PTHR30303:SF4">
    <property type="entry name" value="HYDROGENASE EXPRESSION_FORMATION PROTEIN HYPE"/>
    <property type="match status" value="1"/>
</dbReference>
<dbReference type="GO" id="GO:0051604">
    <property type="term" value="P:protein maturation"/>
    <property type="evidence" value="ECO:0007669"/>
    <property type="project" value="TreeGrafter"/>
</dbReference>
<sequence>MKVGNISQTVWNRSVCRQLHIEEDEIFFPPSLEEPCSAFCLPAEQEKSKKRKRVVIYTNAEVFGDAVNVGNFAIYRALNDLAVRGACPVSVSLRILLTPSIVEERLKEMIVCMEAVCQTAGVSITGVKAEVSPAVTYPIVFAVAAGYMGAESMTRASEALPGQELVLCGYAGLEGTLRILAEQKDELAKRFVPAFIRKTKELENQLAALDAIAAARCAGASAIHQVGEGGIFAALWELGEASKVGMDVDMLKLSVRQETIEICEYYGVNPYQLTSAGCILMTSNDGDSLVKTLEGVGARATRLGVIRHKKARVITSKTEQRYLDRPAPDELMLWWERE</sequence>
<evidence type="ECO:0000313" key="5">
    <source>
        <dbReference type="Proteomes" id="UP000295726"/>
    </source>
</evidence>
<comment type="caution">
    <text evidence="4">The sequence shown here is derived from an EMBL/GenBank/DDBJ whole genome shotgun (WGS) entry which is preliminary data.</text>
</comment>
<dbReference type="InterPro" id="IPR036921">
    <property type="entry name" value="PurM-like_N_sf"/>
</dbReference>
<dbReference type="InterPro" id="IPR011854">
    <property type="entry name" value="HypE"/>
</dbReference>
<reference evidence="4 5" key="1">
    <citation type="submission" date="2019-03" db="EMBL/GenBank/DDBJ databases">
        <title>Genomic Encyclopedia of Type Strains, Phase IV (KMG-IV): sequencing the most valuable type-strain genomes for metagenomic binning, comparative biology and taxonomic classification.</title>
        <authorList>
            <person name="Goeker M."/>
        </authorList>
    </citation>
    <scope>NUCLEOTIDE SEQUENCE [LARGE SCALE GENOMIC DNA]</scope>
    <source>
        <strain evidence="4 5">DSM 29489</strain>
    </source>
</reference>
<dbReference type="SUPFAM" id="SSF56042">
    <property type="entry name" value="PurM C-terminal domain-like"/>
    <property type="match status" value="1"/>
</dbReference>
<dbReference type="InterPro" id="IPR010918">
    <property type="entry name" value="PurM-like_C_dom"/>
</dbReference>
<comment type="similarity">
    <text evidence="1">Belongs to the HypE family.</text>
</comment>
<evidence type="ECO:0000259" key="2">
    <source>
        <dbReference type="Pfam" id="PF00586"/>
    </source>
</evidence>
<dbReference type="Gene3D" id="3.30.1330.10">
    <property type="entry name" value="PurM-like, N-terminal domain"/>
    <property type="match status" value="1"/>
</dbReference>
<dbReference type="InterPro" id="IPR016188">
    <property type="entry name" value="PurM-like_N"/>
</dbReference>
<accession>A0A4R3K799</accession>
<dbReference type="PANTHER" id="PTHR30303">
    <property type="entry name" value="HYDROGENASE ISOENZYMES FORMATION PROTEIN HYPE"/>
    <property type="match status" value="1"/>
</dbReference>
<dbReference type="EMBL" id="SLZZ01000010">
    <property type="protein sequence ID" value="TCS78826.1"/>
    <property type="molecule type" value="Genomic_DNA"/>
</dbReference>
<evidence type="ECO:0000313" key="4">
    <source>
        <dbReference type="EMBL" id="TCS78826.1"/>
    </source>
</evidence>
<evidence type="ECO:0000256" key="1">
    <source>
        <dbReference type="ARBA" id="ARBA00006243"/>
    </source>
</evidence>
<proteinExistence type="inferred from homology"/>
<dbReference type="Gene3D" id="3.90.650.10">
    <property type="entry name" value="PurM-like C-terminal domain"/>
    <property type="match status" value="1"/>
</dbReference>
<dbReference type="InterPro" id="IPR036676">
    <property type="entry name" value="PurM-like_C_sf"/>
</dbReference>
<gene>
    <name evidence="4" type="ORF">EDD59_11037</name>
</gene>
<dbReference type="Pfam" id="PF02769">
    <property type="entry name" value="AIRS_C"/>
    <property type="match status" value="1"/>
</dbReference>
<evidence type="ECO:0000259" key="3">
    <source>
        <dbReference type="Pfam" id="PF02769"/>
    </source>
</evidence>
<dbReference type="Proteomes" id="UP000295726">
    <property type="component" value="Unassembled WGS sequence"/>
</dbReference>
<dbReference type="Pfam" id="PF00586">
    <property type="entry name" value="AIRS"/>
    <property type="match status" value="1"/>
</dbReference>
<dbReference type="RefSeq" id="WP_132380932.1">
    <property type="nucleotide sequence ID" value="NZ_SLZZ01000010.1"/>
</dbReference>
<keyword evidence="5" id="KW-1185">Reference proteome</keyword>
<feature type="domain" description="PurM-like N-terminal" evidence="2">
    <location>
        <begin position="64"/>
        <end position="147"/>
    </location>
</feature>
<dbReference type="SUPFAM" id="SSF55326">
    <property type="entry name" value="PurM N-terminal domain-like"/>
    <property type="match status" value="1"/>
</dbReference>
<name>A0A4R3K799_9FIRM</name>
<feature type="domain" description="PurM-like C-terminal" evidence="3">
    <location>
        <begin position="161"/>
        <end position="310"/>
    </location>
</feature>
<organism evidence="4 5">
    <name type="scientific">Muricomes intestini</name>
    <dbReference type="NCBI Taxonomy" id="1796634"/>
    <lineage>
        <taxon>Bacteria</taxon>
        <taxon>Bacillati</taxon>
        <taxon>Bacillota</taxon>
        <taxon>Clostridia</taxon>
        <taxon>Lachnospirales</taxon>
        <taxon>Lachnospiraceae</taxon>
        <taxon>Muricomes</taxon>
    </lineage>
</organism>
<dbReference type="OrthoDB" id="153904at2"/>